<dbReference type="Gene3D" id="2.40.70.10">
    <property type="entry name" value="Acid Proteases"/>
    <property type="match status" value="2"/>
</dbReference>
<dbReference type="eggNOG" id="ENOG502RV5I">
    <property type="taxonomic scope" value="Eukaryota"/>
</dbReference>
<dbReference type="PANTHER" id="PTHR47966:SF51">
    <property type="entry name" value="BETA-SITE APP-CLEAVING ENZYME, ISOFORM A-RELATED"/>
    <property type="match status" value="1"/>
</dbReference>
<evidence type="ECO:0000256" key="2">
    <source>
        <dbReference type="SAM" id="MobiDB-lite"/>
    </source>
</evidence>
<dbReference type="InterPro" id="IPR001461">
    <property type="entry name" value="Aspartic_peptidase_A1"/>
</dbReference>
<dbReference type="PROSITE" id="PS51767">
    <property type="entry name" value="PEPTIDASE_A1"/>
    <property type="match status" value="1"/>
</dbReference>
<feature type="domain" description="Peptidase A1" evidence="4">
    <location>
        <begin position="38"/>
        <end position="386"/>
    </location>
</feature>
<dbReference type="Proteomes" id="UP000015100">
    <property type="component" value="Unassembled WGS sequence"/>
</dbReference>
<dbReference type="GO" id="GO:0006508">
    <property type="term" value="P:proteolysis"/>
    <property type="evidence" value="ECO:0007669"/>
    <property type="project" value="InterPro"/>
</dbReference>
<keyword evidence="6" id="KW-1185">Reference proteome</keyword>
<dbReference type="OrthoDB" id="4074350at2759"/>
<evidence type="ECO:0000256" key="3">
    <source>
        <dbReference type="SAM" id="Phobius"/>
    </source>
</evidence>
<dbReference type="InterPro" id="IPR021109">
    <property type="entry name" value="Peptidase_aspartic_dom_sf"/>
</dbReference>
<gene>
    <name evidence="5" type="ORF">H072_9435</name>
</gene>
<proteinExistence type="inferred from homology"/>
<organism evidence="5 6">
    <name type="scientific">Dactylellina haptotyla (strain CBS 200.50)</name>
    <name type="common">Nematode-trapping fungus</name>
    <name type="synonym">Monacrosporium haptotylum</name>
    <dbReference type="NCBI Taxonomy" id="1284197"/>
    <lineage>
        <taxon>Eukaryota</taxon>
        <taxon>Fungi</taxon>
        <taxon>Dikarya</taxon>
        <taxon>Ascomycota</taxon>
        <taxon>Pezizomycotina</taxon>
        <taxon>Orbiliomycetes</taxon>
        <taxon>Orbiliales</taxon>
        <taxon>Orbiliaceae</taxon>
        <taxon>Dactylellina</taxon>
    </lineage>
</organism>
<keyword evidence="3" id="KW-1133">Transmembrane helix</keyword>
<keyword evidence="3" id="KW-0812">Transmembrane</keyword>
<dbReference type="EMBL" id="AQGS01000810">
    <property type="protein sequence ID" value="EPS36985.1"/>
    <property type="molecule type" value="Genomic_DNA"/>
</dbReference>
<dbReference type="SUPFAM" id="SSF50630">
    <property type="entry name" value="Acid proteases"/>
    <property type="match status" value="1"/>
</dbReference>
<dbReference type="PRINTS" id="PR00792">
    <property type="entry name" value="PEPSIN"/>
</dbReference>
<sequence length="534" mass="59245">MRTPGLPALPSLRRREDIPFPIVIGPSQDWDGRDGPWSSFALQVGTPPQIVKALVGTGSNLQMVVLPEGCQAPEDSLTCPTLRGGEFFTNESSTWENNTRYSTDSIYALGVESRLGFDGNGLYGFDTLTLDWQGSGKPTIYNQSIAAIATKDFFLGVLGLNPRPTNFSDDFNNPVPSYLQNLRSNNFIPSLSWSYTAGNQYRSDQALGQLILGGYDQSKFIHNDITFPFNARDIVDLSVDIQEIQSSTTEKTEPLLPSKINAYIDSSVSDIWLPIEACKLFEQEFGIVWNAELELYLVGQTQRDNLLARNASIIFTISHQETSQILNISLPYAAFDLRYNYPYGSNPLNYFPLKRAANNTQYTLGRTFFQEAYVTADYERKTFSVSQCNWDSNRTSQIEAILSPAYGSDNSHQSRHLSRGAIAGIAIGVVIVVSLAGIQGVITCKRRRKRLDPTANSDNRGMPKQAEINRWLAQARQAGVPDAPNGTEPSEITSPTTVSEDWVNPIALAQSDAETDNIIPLHDFHLMRQTRAAM</sequence>
<evidence type="ECO:0000259" key="4">
    <source>
        <dbReference type="PROSITE" id="PS51767"/>
    </source>
</evidence>
<keyword evidence="3" id="KW-0472">Membrane</keyword>
<comment type="similarity">
    <text evidence="1">Belongs to the peptidase A1 family.</text>
</comment>
<evidence type="ECO:0000313" key="5">
    <source>
        <dbReference type="EMBL" id="EPS36985.1"/>
    </source>
</evidence>
<feature type="region of interest" description="Disordered" evidence="2">
    <location>
        <begin position="476"/>
        <end position="499"/>
    </location>
</feature>
<dbReference type="PANTHER" id="PTHR47966">
    <property type="entry name" value="BETA-SITE APP-CLEAVING ENZYME, ISOFORM A-RELATED"/>
    <property type="match status" value="1"/>
</dbReference>
<reference evidence="5 6" key="1">
    <citation type="journal article" date="2013" name="PLoS Genet.">
        <title>Genomic mechanisms accounting for the adaptation to parasitism in nematode-trapping fungi.</title>
        <authorList>
            <person name="Meerupati T."/>
            <person name="Andersson K.M."/>
            <person name="Friman E."/>
            <person name="Kumar D."/>
            <person name="Tunlid A."/>
            <person name="Ahren D."/>
        </authorList>
    </citation>
    <scope>NUCLEOTIDE SEQUENCE [LARGE SCALE GENOMIC DNA]</scope>
    <source>
        <strain evidence="5 6">CBS 200.50</strain>
    </source>
</reference>
<comment type="caution">
    <text evidence="5">The sequence shown here is derived from an EMBL/GenBank/DDBJ whole genome shotgun (WGS) entry which is preliminary data.</text>
</comment>
<protein>
    <recommendedName>
        <fullName evidence="4">Peptidase A1 domain-containing protein</fullName>
    </recommendedName>
</protein>
<dbReference type="InterPro" id="IPR033121">
    <property type="entry name" value="PEPTIDASE_A1"/>
</dbReference>
<dbReference type="CDD" id="cd05471">
    <property type="entry name" value="pepsin_like"/>
    <property type="match status" value="1"/>
</dbReference>
<name>S8A1X9_DACHA</name>
<dbReference type="HOGENOM" id="CLU_009988_3_1_1"/>
<accession>S8A1X9</accession>
<reference evidence="6" key="2">
    <citation type="submission" date="2013-04" db="EMBL/GenBank/DDBJ databases">
        <title>Genomic mechanisms accounting for the adaptation to parasitism in nematode-trapping fungi.</title>
        <authorList>
            <person name="Ahren D.G."/>
        </authorList>
    </citation>
    <scope>NUCLEOTIDE SEQUENCE [LARGE SCALE GENOMIC DNA]</scope>
    <source>
        <strain evidence="6">CBS 200.50</strain>
    </source>
</reference>
<evidence type="ECO:0000256" key="1">
    <source>
        <dbReference type="ARBA" id="ARBA00007447"/>
    </source>
</evidence>
<dbReference type="AlphaFoldDB" id="S8A1X9"/>
<feature type="compositionally biased region" description="Polar residues" evidence="2">
    <location>
        <begin position="487"/>
        <end position="499"/>
    </location>
</feature>
<dbReference type="Pfam" id="PF00026">
    <property type="entry name" value="Asp"/>
    <property type="match status" value="1"/>
</dbReference>
<dbReference type="OMA" id="TVDWERQ"/>
<evidence type="ECO:0000313" key="6">
    <source>
        <dbReference type="Proteomes" id="UP000015100"/>
    </source>
</evidence>
<feature type="transmembrane region" description="Helical" evidence="3">
    <location>
        <begin position="421"/>
        <end position="442"/>
    </location>
</feature>
<dbReference type="InterPro" id="IPR034164">
    <property type="entry name" value="Pepsin-like_dom"/>
</dbReference>
<dbReference type="STRING" id="1284197.S8A1X9"/>
<dbReference type="GO" id="GO:0004190">
    <property type="term" value="F:aspartic-type endopeptidase activity"/>
    <property type="evidence" value="ECO:0007669"/>
    <property type="project" value="InterPro"/>
</dbReference>
<dbReference type="GO" id="GO:0000324">
    <property type="term" value="C:fungal-type vacuole"/>
    <property type="evidence" value="ECO:0007669"/>
    <property type="project" value="TreeGrafter"/>
</dbReference>